<keyword evidence="5 7" id="KW-0472">Membrane</keyword>
<dbReference type="Pfam" id="PF03279">
    <property type="entry name" value="Lip_A_acyltrans"/>
    <property type="match status" value="1"/>
</dbReference>
<dbReference type="GO" id="GO:0009247">
    <property type="term" value="P:glycolipid biosynthetic process"/>
    <property type="evidence" value="ECO:0007669"/>
    <property type="project" value="UniProtKB-ARBA"/>
</dbReference>
<evidence type="ECO:0000256" key="5">
    <source>
        <dbReference type="ARBA" id="ARBA00023136"/>
    </source>
</evidence>
<keyword evidence="3" id="KW-0997">Cell inner membrane</keyword>
<evidence type="ECO:0000313" key="8">
    <source>
        <dbReference type="EMBL" id="VFQ45291.1"/>
    </source>
</evidence>
<dbReference type="InterPro" id="IPR004960">
    <property type="entry name" value="LipA_acyltrans"/>
</dbReference>
<dbReference type="GO" id="GO:0005886">
    <property type="term" value="C:plasma membrane"/>
    <property type="evidence" value="ECO:0007669"/>
    <property type="project" value="UniProtKB-SubCell"/>
</dbReference>
<reference evidence="8 9" key="1">
    <citation type="submission" date="2019-03" db="EMBL/GenBank/DDBJ databases">
        <authorList>
            <person name="Nijsse B."/>
        </authorList>
    </citation>
    <scope>NUCLEOTIDE SEQUENCE [LARGE SCALE GENOMIC DNA]</scope>
    <source>
        <strain evidence="8">Desulfoluna butyratoxydans MSL71</strain>
    </source>
</reference>
<dbReference type="Proteomes" id="UP000507962">
    <property type="component" value="Unassembled WGS sequence"/>
</dbReference>
<keyword evidence="4 8" id="KW-0808">Transferase</keyword>
<dbReference type="CDD" id="cd07984">
    <property type="entry name" value="LPLAT_LABLAT-like"/>
    <property type="match status" value="1"/>
</dbReference>
<evidence type="ECO:0000256" key="7">
    <source>
        <dbReference type="SAM" id="Phobius"/>
    </source>
</evidence>
<keyword evidence="6 8" id="KW-0012">Acyltransferase</keyword>
<keyword evidence="7" id="KW-0812">Transmembrane</keyword>
<evidence type="ECO:0000256" key="2">
    <source>
        <dbReference type="ARBA" id="ARBA00022475"/>
    </source>
</evidence>
<evidence type="ECO:0000256" key="4">
    <source>
        <dbReference type="ARBA" id="ARBA00022679"/>
    </source>
</evidence>
<dbReference type="EMBL" id="CAADHO010000005">
    <property type="protein sequence ID" value="VFQ45291.1"/>
    <property type="molecule type" value="Genomic_DNA"/>
</dbReference>
<keyword evidence="7" id="KW-1133">Transmembrane helix</keyword>
<proteinExistence type="predicted"/>
<keyword evidence="9" id="KW-1185">Reference proteome</keyword>
<name>A0A4U8YNF9_9BACT</name>
<evidence type="ECO:0000256" key="1">
    <source>
        <dbReference type="ARBA" id="ARBA00004533"/>
    </source>
</evidence>
<comment type="subcellular location">
    <subcellularLocation>
        <location evidence="1">Cell inner membrane</location>
    </subcellularLocation>
</comment>
<evidence type="ECO:0000256" key="6">
    <source>
        <dbReference type="ARBA" id="ARBA00023315"/>
    </source>
</evidence>
<dbReference type="AlphaFoldDB" id="A0A4U8YNF9"/>
<dbReference type="PANTHER" id="PTHR30606">
    <property type="entry name" value="LIPID A BIOSYNTHESIS LAUROYL ACYLTRANSFERASE"/>
    <property type="match status" value="1"/>
</dbReference>
<dbReference type="PIRSF" id="PIRSF026649">
    <property type="entry name" value="MsbB"/>
    <property type="match status" value="1"/>
</dbReference>
<evidence type="ECO:0000256" key="3">
    <source>
        <dbReference type="ARBA" id="ARBA00022519"/>
    </source>
</evidence>
<accession>A0A4U8YNF9</accession>
<evidence type="ECO:0000313" key="9">
    <source>
        <dbReference type="Proteomes" id="UP000507962"/>
    </source>
</evidence>
<sequence length="304" mass="34679">MNKRFVKKIKNDIIYYAILALITLLRTLNRRASILLMRGVGRLAWYLAVHERKKSLRHLTRAFGHEMSRKEIIRLSKGVFDNLSVCVADAVRLPNLVRQGLDRIVKVENFHYLTDAVAKGNGVLLQTGHFGNWELMGTWLVQKGIPLRVIAKRSYDPRLDAIIVGYRNGAGYSNTARGNALKTMLDGLNNGCVYGMLFDLDTKVKGVFVDFFGKPAHTAVIPAMMAVEHDIPIVPVFIRLNDDYTYTIECQSPLSLQHTDEPYVDAQVNTQTCSNVYESMIRRHPRQWIWMHSRWKKQPPKAAA</sequence>
<dbReference type="PANTHER" id="PTHR30606:SF10">
    <property type="entry name" value="PHOSPHATIDYLINOSITOL MANNOSIDE ACYLTRANSFERASE"/>
    <property type="match status" value="1"/>
</dbReference>
<gene>
    <name evidence="8" type="ORF">MSL71_29480</name>
</gene>
<feature type="transmembrane region" description="Helical" evidence="7">
    <location>
        <begin position="13"/>
        <end position="29"/>
    </location>
</feature>
<keyword evidence="2" id="KW-1003">Cell membrane</keyword>
<protein>
    <submittedName>
        <fullName evidence="8">Bacterial lipid a biosynthesis acyltransferase</fullName>
    </submittedName>
</protein>
<organism evidence="8 9">
    <name type="scientific">Desulfoluna butyratoxydans</name>
    <dbReference type="NCBI Taxonomy" id="231438"/>
    <lineage>
        <taxon>Bacteria</taxon>
        <taxon>Pseudomonadati</taxon>
        <taxon>Thermodesulfobacteriota</taxon>
        <taxon>Desulfobacteria</taxon>
        <taxon>Desulfobacterales</taxon>
        <taxon>Desulfolunaceae</taxon>
        <taxon>Desulfoluna</taxon>
    </lineage>
</organism>
<dbReference type="RefSeq" id="WP_180141689.1">
    <property type="nucleotide sequence ID" value="NZ_CAADHO010000005.1"/>
</dbReference>
<dbReference type="GO" id="GO:0016746">
    <property type="term" value="F:acyltransferase activity"/>
    <property type="evidence" value="ECO:0007669"/>
    <property type="project" value="UniProtKB-KW"/>
</dbReference>